<dbReference type="OrthoDB" id="49443at2157"/>
<evidence type="ECO:0000313" key="1">
    <source>
        <dbReference type="EMBL" id="AEA48071.1"/>
    </source>
</evidence>
<dbReference type="GeneID" id="10395215"/>
<protein>
    <submittedName>
        <fullName evidence="1">Uncharacterized protein</fullName>
    </submittedName>
</protein>
<name>F2KSK1_ARCVS</name>
<evidence type="ECO:0000313" key="2">
    <source>
        <dbReference type="Proteomes" id="UP000008136"/>
    </source>
</evidence>
<dbReference type="AlphaFoldDB" id="F2KSK1"/>
<accession>F2KSK1</accession>
<dbReference type="Proteomes" id="UP000008136">
    <property type="component" value="Chromosome"/>
</dbReference>
<dbReference type="KEGG" id="ave:Arcve_2081"/>
<dbReference type="HOGENOM" id="CLU_1811371_0_0_2"/>
<proteinExistence type="predicted"/>
<dbReference type="RefSeq" id="WP_013684722.1">
    <property type="nucleotide sequence ID" value="NC_015320.1"/>
</dbReference>
<dbReference type="eggNOG" id="arCOG10221">
    <property type="taxonomic scope" value="Archaea"/>
</dbReference>
<reference evidence="1 2" key="1">
    <citation type="submission" date="2011-03" db="EMBL/GenBank/DDBJ databases">
        <title>The complete genome of Archaeoglobus veneficus SNP6.</title>
        <authorList>
            <consortium name="US DOE Joint Genome Institute (JGI-PGF)"/>
            <person name="Lucas S."/>
            <person name="Copeland A."/>
            <person name="Lapidus A."/>
            <person name="Bruce D."/>
            <person name="Goodwin L."/>
            <person name="Pitluck S."/>
            <person name="Kyrpides N."/>
            <person name="Mavromatis K."/>
            <person name="Pagani I."/>
            <person name="Ivanova N."/>
            <person name="Mikhailova N."/>
            <person name="Lu M."/>
            <person name="Detter J.C."/>
            <person name="Tapia R."/>
            <person name="Han C."/>
            <person name="Land M."/>
            <person name="Hauser L."/>
            <person name="Markowitz V."/>
            <person name="Cheng J.-F."/>
            <person name="Hugenholtz P."/>
            <person name="Woyke T."/>
            <person name="Wu D."/>
            <person name="Spring S."/>
            <person name="Brambilla E."/>
            <person name="Klenk H.-P."/>
            <person name="Eisen J.A."/>
        </authorList>
    </citation>
    <scope>NUCLEOTIDE SEQUENCE [LARGE SCALE GENOMIC DNA]</scope>
    <source>
        <strain>SNP6</strain>
    </source>
</reference>
<sequence length="132" mass="15449">MDQVMYIGPVMLDEPEEFSLDEFVRQAIALEAERLFYSNGRLYLVDYETLHGIIDGKFAIVELITYASFCNVGEFRSWVLYYGNDDIVEYSDKIKDIRGDTTILPVIRTGDRFVRKIEEYIENGKYRSFSQT</sequence>
<organism evidence="1 2">
    <name type="scientific">Archaeoglobus veneficus (strain DSM 11195 / SNP6)</name>
    <dbReference type="NCBI Taxonomy" id="693661"/>
    <lineage>
        <taxon>Archaea</taxon>
        <taxon>Methanobacteriati</taxon>
        <taxon>Methanobacteriota</taxon>
        <taxon>Archaeoglobi</taxon>
        <taxon>Archaeoglobales</taxon>
        <taxon>Archaeoglobaceae</taxon>
        <taxon>Archaeoglobus</taxon>
    </lineage>
</organism>
<gene>
    <name evidence="1" type="ordered locus">Arcve_2081</name>
</gene>
<dbReference type="EMBL" id="CP002588">
    <property type="protein sequence ID" value="AEA48071.1"/>
    <property type="molecule type" value="Genomic_DNA"/>
</dbReference>
<keyword evidence="2" id="KW-1185">Reference proteome</keyword>